<dbReference type="RefSeq" id="YP_009604110.1">
    <property type="nucleotide sequence ID" value="NC_041961.1"/>
</dbReference>
<dbReference type="GeneID" id="40080000"/>
<evidence type="ECO:0000313" key="2">
    <source>
        <dbReference type="Proteomes" id="UP000224284"/>
    </source>
</evidence>
<organism evidence="1 2">
    <name type="scientific">Arthrobacter phage Tank</name>
    <dbReference type="NCBI Taxonomy" id="1772319"/>
    <lineage>
        <taxon>Viruses</taxon>
        <taxon>Duplodnaviria</taxon>
        <taxon>Heunggongvirae</taxon>
        <taxon>Uroviricota</taxon>
        <taxon>Caudoviricetes</taxon>
        <taxon>Tankvirus</taxon>
        <taxon>Tankvirus tank</taxon>
    </lineage>
</organism>
<dbReference type="EMBL" id="KU160669">
    <property type="protein sequence ID" value="ALY10620.1"/>
    <property type="molecule type" value="Genomic_DNA"/>
</dbReference>
<reference evidence="1 2" key="1">
    <citation type="submission" date="2015-11" db="EMBL/GenBank/DDBJ databases">
        <authorList>
            <person name="Menninger J.E."/>
            <person name="Lamey M.E."/>
            <person name="Lindemann J.M."/>
            <person name="Martynyuk T."/>
            <person name="Mele F.E."/>
            <person name="Nabua C.T."/>
            <person name="Napoli C.K."/>
            <person name="Santiago L.M."/>
            <person name="Sweetman A.T."/>
            <person name="Weinstein J.L."/>
            <person name="Barrett N.A."/>
            <person name="Buerkert T.R."/>
            <person name="Cautela J.A."/>
            <person name="Egan M.S."/>
            <person name="Erb J.E."/>
            <person name="Garrigan K.E."/>
            <person name="Hagan D.J."/>
            <person name="Hartwell M.C."/>
            <person name="Hyduchak K.M."/>
            <person name="Jacob A.E."/>
            <person name="DeNigris D.M."/>
            <person name="London S.C."/>
            <person name="King-Smith C."/>
            <person name="Lee-Soety J.Y."/>
            <person name="Bradley K.W."/>
            <person name="Asai D.J."/>
            <person name="Bowman C.A."/>
            <person name="Russell D.A."/>
            <person name="Pope W.H."/>
            <person name="Jacobs-Sera D."/>
            <person name="Hendrix R.W."/>
            <person name="Hatfull G.F."/>
        </authorList>
    </citation>
    <scope>NUCLEOTIDE SEQUENCE [LARGE SCALE GENOMIC DNA]</scope>
</reference>
<keyword evidence="2" id="KW-1185">Reference proteome</keyword>
<proteinExistence type="predicted"/>
<accession>A0A0U4K3L8</accession>
<name>A0A0U4K3L8_9CAUD</name>
<gene>
    <name evidence="1" type="primary">85</name>
    <name evidence="1" type="ORF">TANK_85</name>
</gene>
<evidence type="ECO:0000313" key="1">
    <source>
        <dbReference type="EMBL" id="ALY10620.1"/>
    </source>
</evidence>
<protein>
    <submittedName>
        <fullName evidence="1">Uncharacterized protein</fullName>
    </submittedName>
</protein>
<dbReference type="KEGG" id="vg:40080000"/>
<sequence length="187" mass="20655">MNQDEVLDAAERWFDREDTPNLYEGAQILARLMGWTNSISDGWQYWPKPKRAAAKLMATLESKRRERFDGPDDISAAELTKLVSPIKAMLTRAGADHSVLAPPPPISMPTIDQVIALWDQVRVSADVLKGIDNGGTWGSFTCSEIEALAAIFRAADRADVADFILAEHAEGDDDEDDLHAHLVNPDK</sequence>
<dbReference type="Proteomes" id="UP000224284">
    <property type="component" value="Segment"/>
</dbReference>